<dbReference type="GO" id="GO:0016791">
    <property type="term" value="F:phosphatase activity"/>
    <property type="evidence" value="ECO:0007669"/>
    <property type="project" value="InterPro"/>
</dbReference>
<keyword evidence="5" id="KW-0479">Metal-binding</keyword>
<name>A0AA40FSD1_9HYME</name>
<dbReference type="NCBIfam" id="TIGR01452">
    <property type="entry name" value="PGP_euk"/>
    <property type="match status" value="1"/>
</dbReference>
<protein>
    <recommendedName>
        <fullName evidence="8">Phosphoglycolate phosphatase</fullName>
    </recommendedName>
</protein>
<dbReference type="PIRSF" id="PIRSF000915">
    <property type="entry name" value="PGP-type_phosphatase"/>
    <property type="match status" value="1"/>
</dbReference>
<keyword evidence="1 2" id="KW-0378">Hydrolase</keyword>
<evidence type="ECO:0000256" key="2">
    <source>
        <dbReference type="PIRNR" id="PIRNR000915"/>
    </source>
</evidence>
<feature type="binding site" evidence="4">
    <location>
        <position position="218"/>
    </location>
    <ligand>
        <name>substrate</name>
    </ligand>
</feature>
<dbReference type="EMBL" id="JAHYIQ010000018">
    <property type="protein sequence ID" value="KAK1124480.1"/>
    <property type="molecule type" value="Genomic_DNA"/>
</dbReference>
<evidence type="ECO:0000313" key="7">
    <source>
        <dbReference type="Proteomes" id="UP001177670"/>
    </source>
</evidence>
<dbReference type="Pfam" id="PF13344">
    <property type="entry name" value="Hydrolase_6"/>
    <property type="match status" value="1"/>
</dbReference>
<evidence type="ECO:0008006" key="8">
    <source>
        <dbReference type="Google" id="ProtNLM"/>
    </source>
</evidence>
<comment type="cofactor">
    <cofactor evidence="5">
        <name>Mg(2+)</name>
        <dbReference type="ChEBI" id="CHEBI:18420"/>
    </cofactor>
    <text evidence="5">Divalent metal ions. Mg(2+) is the most effective.</text>
</comment>
<comment type="caution">
    <text evidence="6">The sequence shown here is derived from an EMBL/GenBank/DDBJ whole genome shotgun (WGS) entry which is preliminary data.</text>
</comment>
<evidence type="ECO:0000256" key="1">
    <source>
        <dbReference type="ARBA" id="ARBA00022801"/>
    </source>
</evidence>
<dbReference type="AlphaFoldDB" id="A0AA40FSD1"/>
<accession>A0AA40FSD1</accession>
<proteinExistence type="inferred from homology"/>
<comment type="similarity">
    <text evidence="2">Belongs to the HAD-like hydrolase superfamily.</text>
</comment>
<organism evidence="6 7">
    <name type="scientific">Melipona bicolor</name>
    <dbReference type="NCBI Taxonomy" id="60889"/>
    <lineage>
        <taxon>Eukaryota</taxon>
        <taxon>Metazoa</taxon>
        <taxon>Ecdysozoa</taxon>
        <taxon>Arthropoda</taxon>
        <taxon>Hexapoda</taxon>
        <taxon>Insecta</taxon>
        <taxon>Pterygota</taxon>
        <taxon>Neoptera</taxon>
        <taxon>Endopterygota</taxon>
        <taxon>Hymenoptera</taxon>
        <taxon>Apocrita</taxon>
        <taxon>Aculeata</taxon>
        <taxon>Apoidea</taxon>
        <taxon>Anthophila</taxon>
        <taxon>Apidae</taxon>
        <taxon>Melipona</taxon>
    </lineage>
</organism>
<keyword evidence="7" id="KW-1185">Reference proteome</keyword>
<dbReference type="InterPro" id="IPR023214">
    <property type="entry name" value="HAD_sf"/>
</dbReference>
<evidence type="ECO:0000313" key="6">
    <source>
        <dbReference type="EMBL" id="KAK1124480.1"/>
    </source>
</evidence>
<dbReference type="InterPro" id="IPR036412">
    <property type="entry name" value="HAD-like_sf"/>
</dbReference>
<dbReference type="SUPFAM" id="SSF56784">
    <property type="entry name" value="HAD-like"/>
    <property type="match status" value="1"/>
</dbReference>
<sequence>MAAVNFKTLSEDEVIGFLDSIDTILTDCDGVLWMYMNPLPNAAEVINTFQSFGKRVFYITNNSTKTREEFVKKCNILNFKATKEDILCTANLSACYLQDLSFKKKVYIIGSEAIAKELEEVGISYVGVGPDPINKNIPYNTFNKDPEIGAVIVGFDEHFSYPKMVKAASYLSEPSVHFIATNTDERFPVANNVVIPGTGSLVRCIESCAERKAVVMGKPESYIADVLMKRFQVNPKRTLMIGDRHNTDILLGTRCGFKTLLVLTGITCLKDIDRWKQSDCEQTKEFIPDYYIESLGNLLPYLEKFKRKYVMSK</sequence>
<dbReference type="NCBIfam" id="TIGR01460">
    <property type="entry name" value="HAD-SF-IIA"/>
    <property type="match status" value="1"/>
</dbReference>
<evidence type="ECO:0000256" key="5">
    <source>
        <dbReference type="PIRSR" id="PIRSR000915-3"/>
    </source>
</evidence>
<dbReference type="Proteomes" id="UP001177670">
    <property type="component" value="Unassembled WGS sequence"/>
</dbReference>
<keyword evidence="5" id="KW-0460">Magnesium</keyword>
<feature type="active site" description="Proton donor" evidence="3">
    <location>
        <position position="29"/>
    </location>
</feature>
<feature type="binding site" evidence="5">
    <location>
        <position position="29"/>
    </location>
    <ligand>
        <name>Mg(2+)</name>
        <dbReference type="ChEBI" id="CHEBI:18420"/>
    </ligand>
</feature>
<dbReference type="GO" id="GO:0005737">
    <property type="term" value="C:cytoplasm"/>
    <property type="evidence" value="ECO:0007669"/>
    <property type="project" value="TreeGrafter"/>
</dbReference>
<dbReference type="InterPro" id="IPR006349">
    <property type="entry name" value="PGP_euk"/>
</dbReference>
<dbReference type="Gene3D" id="3.40.50.1000">
    <property type="entry name" value="HAD superfamily/HAD-like"/>
    <property type="match status" value="2"/>
</dbReference>
<dbReference type="PANTHER" id="PTHR19288:SF93">
    <property type="entry name" value="FI11325P-RELATED"/>
    <property type="match status" value="1"/>
</dbReference>
<dbReference type="Pfam" id="PF13242">
    <property type="entry name" value="Hydrolase_like"/>
    <property type="match status" value="1"/>
</dbReference>
<dbReference type="InterPro" id="IPR006357">
    <property type="entry name" value="HAD-SF_hydro_IIA"/>
</dbReference>
<feature type="binding site" evidence="5">
    <location>
        <position position="243"/>
    </location>
    <ligand>
        <name>Mg(2+)</name>
        <dbReference type="ChEBI" id="CHEBI:18420"/>
    </ligand>
</feature>
<feature type="binding site" evidence="5">
    <location>
        <position position="27"/>
    </location>
    <ligand>
        <name>Mg(2+)</name>
        <dbReference type="ChEBI" id="CHEBI:18420"/>
    </ligand>
</feature>
<evidence type="ECO:0000256" key="4">
    <source>
        <dbReference type="PIRSR" id="PIRSR000915-2"/>
    </source>
</evidence>
<dbReference type="GO" id="GO:0046872">
    <property type="term" value="F:metal ion binding"/>
    <property type="evidence" value="ECO:0007669"/>
    <property type="project" value="UniProtKB-KW"/>
</dbReference>
<reference evidence="6" key="1">
    <citation type="submission" date="2021-10" db="EMBL/GenBank/DDBJ databases">
        <title>Melipona bicolor Genome sequencing and assembly.</title>
        <authorList>
            <person name="Araujo N.S."/>
            <person name="Arias M.C."/>
        </authorList>
    </citation>
    <scope>NUCLEOTIDE SEQUENCE</scope>
    <source>
        <strain evidence="6">USP_2M_L1-L4_2017</strain>
        <tissue evidence="6">Whole body</tissue>
    </source>
</reference>
<gene>
    <name evidence="6" type="ORF">K0M31_006831</name>
</gene>
<feature type="active site" description="Proton donor" evidence="3">
    <location>
        <position position="27"/>
    </location>
</feature>
<dbReference type="PANTHER" id="PTHR19288">
    <property type="entry name" value="4-NITROPHENYLPHOSPHATASE-RELATED"/>
    <property type="match status" value="1"/>
</dbReference>
<evidence type="ECO:0000256" key="3">
    <source>
        <dbReference type="PIRSR" id="PIRSR000915-1"/>
    </source>
</evidence>